<evidence type="ECO:0000256" key="1">
    <source>
        <dbReference type="SAM" id="Coils"/>
    </source>
</evidence>
<proteinExistence type="predicted"/>
<dbReference type="RefSeq" id="WP_172209048.1">
    <property type="nucleotide sequence ID" value="NZ_BLLI01000037.1"/>
</dbReference>
<feature type="domain" description="Tail spike" evidence="2">
    <location>
        <begin position="163"/>
        <end position="365"/>
    </location>
</feature>
<evidence type="ECO:0000313" key="4">
    <source>
        <dbReference type="Proteomes" id="UP000480303"/>
    </source>
</evidence>
<accession>A0A6A0BFX9</accession>
<dbReference type="InterPro" id="IPR010572">
    <property type="entry name" value="Tail_dom"/>
</dbReference>
<gene>
    <name evidence="3" type="ORF">Hs30E_12980</name>
</gene>
<feature type="coiled-coil region" evidence="1">
    <location>
        <begin position="458"/>
        <end position="492"/>
    </location>
</feature>
<keyword evidence="1" id="KW-0175">Coiled coil</keyword>
<organism evidence="3 4">
    <name type="scientific">Pseudolactococcus hodotermopsidis</name>
    <dbReference type="NCBI Taxonomy" id="2709157"/>
    <lineage>
        <taxon>Bacteria</taxon>
        <taxon>Bacillati</taxon>
        <taxon>Bacillota</taxon>
        <taxon>Bacilli</taxon>
        <taxon>Lactobacillales</taxon>
        <taxon>Streptococcaceae</taxon>
        <taxon>Pseudolactococcus</taxon>
    </lineage>
</organism>
<protein>
    <recommendedName>
        <fullName evidence="2">Tail spike domain-containing protein</fullName>
    </recommendedName>
</protein>
<dbReference type="NCBIfam" id="TIGR01665">
    <property type="entry name" value="put_anti_recept"/>
    <property type="match status" value="1"/>
</dbReference>
<name>A0A6A0BFX9_9LACT</name>
<dbReference type="Proteomes" id="UP000480303">
    <property type="component" value="Unassembled WGS sequence"/>
</dbReference>
<dbReference type="AlphaFoldDB" id="A0A6A0BFX9"/>
<evidence type="ECO:0000313" key="3">
    <source>
        <dbReference type="EMBL" id="GFH42747.1"/>
    </source>
</evidence>
<dbReference type="InterPro" id="IPR007119">
    <property type="entry name" value="Phage_tail_spike_N"/>
</dbReference>
<keyword evidence="4" id="KW-1185">Reference proteome</keyword>
<evidence type="ECO:0000259" key="2">
    <source>
        <dbReference type="Pfam" id="PF06605"/>
    </source>
</evidence>
<comment type="caution">
    <text evidence="3">The sequence shown here is derived from an EMBL/GenBank/DDBJ whole genome shotgun (WGS) entry which is preliminary data.</text>
</comment>
<sequence>MSYPILYQANETNFQHQGLGVLVDTISATVTEELNGKFELDLVHGYNTGLSKHLLANNIIKVDAGNILKNQLFRIVQVSKPLNGKIAVHAEHVSYITNDLTLKPKTIAFEQNCQGAMNCFLSAIHETDHGLTVFSDVITESSTTWAIPDFKTPRDVLGGVEGSILDNWGGEYKFDNYHISLLEQRGSYANTVIAYGRNLTAFEQETSILETVTSIYPVAVITSREGETESTVTHTLPELVVDSPHIGNFPNRKTLLVDFSNEFDDKNPYSDTKLQARAQKYIKANQIGVPKVSMTLATIDLAKMVSDDYNAAKVERLDLADTVKVYFDKLGITTEAKVTAVKWNVLKDSYDEYTLGAKKATLGTIIKGNVAEIKAVAESAKKNAIEAVQSANGKNSNYYGNSSDGEPQNPKVGDIWFVKDGERTIIKSWNGTSWVELVSSDWQEIFELGLNAELDVVREELEIALAEKDVAIAQLDDKLTENETILAQATQELTANQTEIASLVEGLAINTQAQAELELSLSELDAELAANVAEVASATAAIAAVQSNVAQAVTGANNAVSKADSAIANASTALTQAQNAHAKSVKSSAVTYQSGASGTTVPTGTWGKSIPTTSASQYLWTRTVFTLQDDTSTTSYSVSKQGANGVDGVDGTSAPTITAVQDQFYLSTSNTAQSGGSWGTGVPTWVSGKYYWSRVATTFSNGAVTYSTPILDAALNQALVSALEVKTTAANLSTTVSQHATLIATKASQSAVDSLTGRMTTAETTLTQHAGQNSAQSYDSNSRCANKACDEC</sequence>
<dbReference type="Pfam" id="PF06605">
    <property type="entry name" value="Prophage_tail"/>
    <property type="match status" value="1"/>
</dbReference>
<reference evidence="3 4" key="1">
    <citation type="submission" date="2020-02" db="EMBL/GenBank/DDBJ databases">
        <title>Draft genome sequence of Lactococcus sp. Hs30E4-3.</title>
        <authorList>
            <person name="Noda S."/>
            <person name="Yuki M."/>
            <person name="Ohkuma M."/>
        </authorList>
    </citation>
    <scope>NUCLEOTIDE SEQUENCE [LARGE SCALE GENOMIC DNA]</scope>
    <source>
        <strain evidence="3 4">Hs30E4-3</strain>
    </source>
</reference>
<dbReference type="EMBL" id="BLLI01000037">
    <property type="protein sequence ID" value="GFH42747.1"/>
    <property type="molecule type" value="Genomic_DNA"/>
</dbReference>